<accession>A0A0C7NHN3</accession>
<dbReference type="GO" id="GO:0045892">
    <property type="term" value="P:negative regulation of DNA-templated transcription"/>
    <property type="evidence" value="ECO:0007669"/>
    <property type="project" value="UniProtKB-ARBA"/>
</dbReference>
<dbReference type="EMBL" id="CP046244">
    <property type="protein sequence ID" value="QGP90758.1"/>
    <property type="molecule type" value="Genomic_DNA"/>
</dbReference>
<organism evidence="1 2">
    <name type="scientific">Neomoorella glycerini</name>
    <dbReference type="NCBI Taxonomy" id="55779"/>
    <lineage>
        <taxon>Bacteria</taxon>
        <taxon>Bacillati</taxon>
        <taxon>Bacillota</taxon>
        <taxon>Clostridia</taxon>
        <taxon>Neomoorellales</taxon>
        <taxon>Neomoorellaceae</taxon>
        <taxon>Neomoorella</taxon>
    </lineage>
</organism>
<evidence type="ECO:0000313" key="2">
    <source>
        <dbReference type="Proteomes" id="UP000425916"/>
    </source>
</evidence>
<dbReference type="STRING" id="55779.928"/>
<dbReference type="GO" id="GO:0046872">
    <property type="term" value="F:metal ion binding"/>
    <property type="evidence" value="ECO:0007669"/>
    <property type="project" value="InterPro"/>
</dbReference>
<protein>
    <submittedName>
        <fullName evidence="1">Copper-sensing transcriptional repressor CsoR</fullName>
    </submittedName>
</protein>
<dbReference type="PANTHER" id="PTHR33677">
    <property type="entry name" value="TRANSCRIPTIONAL REPRESSOR FRMR-RELATED"/>
    <property type="match status" value="1"/>
</dbReference>
<dbReference type="Gene3D" id="1.20.58.1000">
    <property type="entry name" value="Metal-sensitive repressor, helix protomer"/>
    <property type="match status" value="1"/>
</dbReference>
<dbReference type="RefSeq" id="WP_054936450.1">
    <property type="nucleotide sequence ID" value="NZ_CP046244.1"/>
</dbReference>
<dbReference type="Pfam" id="PF02583">
    <property type="entry name" value="Trns_repr_metal"/>
    <property type="match status" value="1"/>
</dbReference>
<dbReference type="Proteomes" id="UP000425916">
    <property type="component" value="Chromosome"/>
</dbReference>
<keyword evidence="2" id="KW-1185">Reference proteome</keyword>
<name>A0A0C7NHN3_9FIRM</name>
<dbReference type="OrthoDB" id="9811244at2"/>
<dbReference type="GO" id="GO:0003677">
    <property type="term" value="F:DNA binding"/>
    <property type="evidence" value="ECO:0007669"/>
    <property type="project" value="InterPro"/>
</dbReference>
<dbReference type="InterPro" id="IPR003735">
    <property type="entry name" value="Metal_Tscrpt_repr"/>
</dbReference>
<dbReference type="CDD" id="cd10148">
    <property type="entry name" value="CsoR-like_DUF156"/>
    <property type="match status" value="1"/>
</dbReference>
<dbReference type="AlphaFoldDB" id="A0A0C7NHN3"/>
<evidence type="ECO:0000313" key="1">
    <source>
        <dbReference type="EMBL" id="QGP90758.1"/>
    </source>
</evidence>
<gene>
    <name evidence="1" type="primary">csoR_1</name>
    <name evidence="1" type="ORF">MGLY_00690</name>
</gene>
<sequence length="97" mass="11025">MSRRPGEESSYAPQRDDLLLRLRKIEGQVKGIHRMIEEDKYCVDILIQIAAARAALKKVGTMIFEAHVRGCVRTAIVNQEDGEIIDELIDVLNRFTS</sequence>
<proteinExistence type="predicted"/>
<reference evidence="1 2" key="1">
    <citation type="submission" date="2019-11" db="EMBL/GenBank/DDBJ databases">
        <title>Genome sequence of Moorella glycerini DSM11254.</title>
        <authorList>
            <person name="Poehlein A."/>
            <person name="Boeer T."/>
            <person name="Daniel R."/>
        </authorList>
    </citation>
    <scope>NUCLEOTIDE SEQUENCE [LARGE SCALE GENOMIC DNA]</scope>
    <source>
        <strain evidence="1 2">DSM 11254</strain>
    </source>
</reference>
<dbReference type="InterPro" id="IPR038390">
    <property type="entry name" value="Metal_Tscrpt_repr_sf"/>
</dbReference>